<evidence type="ECO:0000313" key="7">
    <source>
        <dbReference type="Proteomes" id="UP000007819"/>
    </source>
</evidence>
<dbReference type="GeneID" id="107885895"/>
<dbReference type="Gene3D" id="3.30.560.10">
    <property type="entry name" value="Glucose Oxidase, domain 3"/>
    <property type="match status" value="1"/>
</dbReference>
<feature type="domain" description="Glucose-methanol-choline oxidoreductase N-terminal" evidence="5">
    <location>
        <begin position="307"/>
        <end position="321"/>
    </location>
</feature>
<dbReference type="PROSITE" id="PS00623">
    <property type="entry name" value="GMC_OXRED_1"/>
    <property type="match status" value="1"/>
</dbReference>
<dbReference type="InterPro" id="IPR007867">
    <property type="entry name" value="GMC_OxRtase_C"/>
</dbReference>
<name>A0A8R2JL18_ACYPI</name>
<proteinExistence type="inferred from homology"/>
<dbReference type="GO" id="GO:0050660">
    <property type="term" value="F:flavin adenine dinucleotide binding"/>
    <property type="evidence" value="ECO:0007669"/>
    <property type="project" value="InterPro"/>
</dbReference>
<evidence type="ECO:0000259" key="4">
    <source>
        <dbReference type="PROSITE" id="PS00623"/>
    </source>
</evidence>
<keyword evidence="3" id="KW-0285">Flavoprotein</keyword>
<dbReference type="Pfam" id="PF05199">
    <property type="entry name" value="GMC_oxred_C"/>
    <property type="match status" value="1"/>
</dbReference>
<dbReference type="Gene3D" id="3.50.50.60">
    <property type="entry name" value="FAD/NAD(P)-binding domain"/>
    <property type="match status" value="1"/>
</dbReference>
<comment type="cofactor">
    <cofactor evidence="2">
        <name>FAD</name>
        <dbReference type="ChEBI" id="CHEBI:57692"/>
    </cofactor>
</comment>
<dbReference type="OrthoDB" id="6592445at2759"/>
<dbReference type="InterPro" id="IPR012132">
    <property type="entry name" value="GMC_OxRdtase"/>
</dbReference>
<dbReference type="SUPFAM" id="SSF54373">
    <property type="entry name" value="FAD-linked reductases, C-terminal domain"/>
    <property type="match status" value="1"/>
</dbReference>
<evidence type="ECO:0000259" key="5">
    <source>
        <dbReference type="PROSITE" id="PS00624"/>
    </source>
</evidence>
<reference evidence="6" key="2">
    <citation type="submission" date="2022-06" db="UniProtKB">
        <authorList>
            <consortium name="EnsemblMetazoa"/>
        </authorList>
    </citation>
    <scope>IDENTIFICATION</scope>
</reference>
<dbReference type="InterPro" id="IPR036188">
    <property type="entry name" value="FAD/NAD-bd_sf"/>
</dbReference>
<dbReference type="RefSeq" id="XP_029341168.1">
    <property type="nucleotide sequence ID" value="XM_029485308.1"/>
</dbReference>
<dbReference type="KEGG" id="api:107885895"/>
<dbReference type="InterPro" id="IPR000172">
    <property type="entry name" value="GMC_OxRdtase_N"/>
</dbReference>
<evidence type="ECO:0000256" key="1">
    <source>
        <dbReference type="ARBA" id="ARBA00010790"/>
    </source>
</evidence>
<dbReference type="Proteomes" id="UP000007819">
    <property type="component" value="Chromosome X"/>
</dbReference>
<dbReference type="PANTHER" id="PTHR11552:SF227">
    <property type="entry name" value="GLUCOSE DEHYDROGENASE [FAD, QUINONE]-LIKE PROTEIN"/>
    <property type="match status" value="1"/>
</dbReference>
<dbReference type="AlphaFoldDB" id="A0A8R2JL18"/>
<dbReference type="SUPFAM" id="SSF51905">
    <property type="entry name" value="FAD/NAD(P)-binding domain"/>
    <property type="match status" value="1"/>
</dbReference>
<dbReference type="PROSITE" id="PS00624">
    <property type="entry name" value="GMC_OXRED_2"/>
    <property type="match status" value="1"/>
</dbReference>
<organism evidence="6 7">
    <name type="scientific">Acyrthosiphon pisum</name>
    <name type="common">Pea aphid</name>
    <dbReference type="NCBI Taxonomy" id="7029"/>
    <lineage>
        <taxon>Eukaryota</taxon>
        <taxon>Metazoa</taxon>
        <taxon>Ecdysozoa</taxon>
        <taxon>Arthropoda</taxon>
        <taxon>Hexapoda</taxon>
        <taxon>Insecta</taxon>
        <taxon>Pterygota</taxon>
        <taxon>Neoptera</taxon>
        <taxon>Paraneoptera</taxon>
        <taxon>Hemiptera</taxon>
        <taxon>Sternorrhyncha</taxon>
        <taxon>Aphidomorpha</taxon>
        <taxon>Aphidoidea</taxon>
        <taxon>Aphididae</taxon>
        <taxon>Macrosiphini</taxon>
        <taxon>Acyrthosiphon</taxon>
    </lineage>
</organism>
<accession>A0A8R2JL18</accession>
<evidence type="ECO:0000256" key="2">
    <source>
        <dbReference type="PIRSR" id="PIRSR000137-2"/>
    </source>
</evidence>
<dbReference type="PANTHER" id="PTHR11552">
    <property type="entry name" value="GLUCOSE-METHANOL-CHOLINE GMC OXIDOREDUCTASE"/>
    <property type="match status" value="1"/>
</dbReference>
<dbReference type="EnsemblMetazoa" id="XM_029485308.1">
    <property type="protein sequence ID" value="XP_029341168.1"/>
    <property type="gene ID" value="LOC107885895"/>
</dbReference>
<sequence>MEAVSALIVSSLGKKISVLSILYATIIYFQGDVTDTGPGINDQPIDKLLSNYDFIIVGGGSAGAVLANRLTEVENWNVLLIEAGGHETVLSNVPLLVASEHLSEINWKFKTEPQNTACLAMNNKRCNWPRGKVLGGSSVLNNMLYARGNPNDYENWLKQGNLGWGYNDVLHYFKKSEDNKDSSLARTQYHSAGGYLTVSEAPYKTPLAEAFISAGQEMGYGIHDLNGQHQNGFMVPQGTIRNGSRCSTAKAFLRPARLRKNLHVILNTTVTRIKIDPITNITSGVEMVKNNITYYVKVHKEVLLSAGPINSPQLLMLSGIGPKKHLAEMGIPIISDLNVGKNLQDHIGLGGLMFLIDKEVSLTHKRRENLDLLLSYGSKGEGPLTVMGGIEGMAFINTKSSNLSEDKPDIGLNIMSGSSVSGIGGINTWKAHGLKEMFYQSMYKSILDKDVWSAIPILMKPKSRGEILLRSTDPFEYPKISPNYLTAREDVDTLVRGIKFVLEMAQTKPLVEVGSHLYDAPFPSCQTVPWHSHAYWECMVRHYTVSTYHPVGTAKMGPKWDKTAVVDPMLQVYGVYGLRVVDSSIMPTLVTANSNAPVIVVGSRNPENII</sequence>
<dbReference type="Pfam" id="PF00732">
    <property type="entry name" value="GMC_oxred_N"/>
    <property type="match status" value="1"/>
</dbReference>
<evidence type="ECO:0000313" key="6">
    <source>
        <dbReference type="EnsemblMetazoa" id="XP_029341168.1"/>
    </source>
</evidence>
<feature type="binding site" evidence="2">
    <location>
        <position position="133"/>
    </location>
    <ligand>
        <name>FAD</name>
        <dbReference type="ChEBI" id="CHEBI:57692"/>
    </ligand>
</feature>
<keyword evidence="7" id="KW-1185">Reference proteome</keyword>
<reference evidence="7" key="1">
    <citation type="submission" date="2010-06" db="EMBL/GenBank/DDBJ databases">
        <authorList>
            <person name="Jiang H."/>
            <person name="Abraham K."/>
            <person name="Ali S."/>
            <person name="Alsbrooks S.L."/>
            <person name="Anim B.N."/>
            <person name="Anosike U.S."/>
            <person name="Attaway T."/>
            <person name="Bandaranaike D.P."/>
            <person name="Battles P.K."/>
            <person name="Bell S.N."/>
            <person name="Bell A.V."/>
            <person name="Beltran B."/>
            <person name="Bickham C."/>
            <person name="Bustamante Y."/>
            <person name="Caleb T."/>
            <person name="Canada A."/>
            <person name="Cardenas V."/>
            <person name="Carter K."/>
            <person name="Chacko J."/>
            <person name="Chandrabose M.N."/>
            <person name="Chavez D."/>
            <person name="Chavez A."/>
            <person name="Chen L."/>
            <person name="Chu H.-S."/>
            <person name="Claassen K.J."/>
            <person name="Cockrell R."/>
            <person name="Collins M."/>
            <person name="Cooper J.A."/>
            <person name="Cree A."/>
            <person name="Curry S.M."/>
            <person name="Da Y."/>
            <person name="Dao M.D."/>
            <person name="Das B."/>
            <person name="Davila M.-L."/>
            <person name="Davy-Carroll L."/>
            <person name="Denson S."/>
            <person name="Dinh H."/>
            <person name="Ebong V.E."/>
            <person name="Edwards J.R."/>
            <person name="Egan A."/>
            <person name="El-Daye J."/>
            <person name="Escobedo L."/>
            <person name="Fernandez S."/>
            <person name="Fernando P.R."/>
            <person name="Flagg N."/>
            <person name="Forbes L.D."/>
            <person name="Fowler R.G."/>
            <person name="Fu Q."/>
            <person name="Gabisi R.A."/>
            <person name="Ganer J."/>
            <person name="Garbino Pronczuk A."/>
            <person name="Garcia R.M."/>
            <person name="Garner T."/>
            <person name="Garrett T.E."/>
            <person name="Gonzalez D.A."/>
            <person name="Hamid H."/>
            <person name="Hawkins E.S."/>
            <person name="Hirani K."/>
            <person name="Hogues M.E."/>
            <person name="Hollins B."/>
            <person name="Hsiao C.-H."/>
            <person name="Jabil R."/>
            <person name="James M.L."/>
            <person name="Jhangiani S.N."/>
            <person name="Johnson B."/>
            <person name="Johnson Q."/>
            <person name="Joshi V."/>
            <person name="Kalu J.B."/>
            <person name="Kam C."/>
            <person name="Kashfia A."/>
            <person name="Keebler J."/>
            <person name="Kisamo H."/>
            <person name="Kovar C.L."/>
            <person name="Lago L.A."/>
            <person name="Lai C.-Y."/>
            <person name="Laidlaw J."/>
            <person name="Lara F."/>
            <person name="Le T.-K."/>
            <person name="Lee S.L."/>
            <person name="Legall F.H."/>
            <person name="Lemon S.J."/>
            <person name="Lewis L.R."/>
            <person name="Li B."/>
            <person name="Liu Y."/>
            <person name="Liu Y.-S."/>
            <person name="Lopez J."/>
            <person name="Lozado R.J."/>
            <person name="Lu J."/>
            <person name="Madu R.C."/>
            <person name="Maheshwari M."/>
            <person name="Maheshwari R."/>
            <person name="Malloy K."/>
            <person name="Martinez E."/>
            <person name="Mathew T."/>
            <person name="Mercado I.C."/>
            <person name="Mercado C."/>
            <person name="Meyer B."/>
            <person name="Montgomery K."/>
            <person name="Morgan M.B."/>
            <person name="Munidasa M."/>
            <person name="Nazareth L.V."/>
            <person name="Nelson J."/>
            <person name="Ng B.M."/>
            <person name="Nguyen N.B."/>
            <person name="Nguyen P.Q."/>
            <person name="Nguyen T."/>
            <person name="Obregon M."/>
            <person name="Okwuonu G.O."/>
            <person name="Onwere C.G."/>
            <person name="Orozco G."/>
            <person name="Parra A."/>
            <person name="Patel S."/>
            <person name="Patil S."/>
            <person name="Perez A."/>
            <person name="Perez Y."/>
            <person name="Pham C."/>
            <person name="Primus E.L."/>
            <person name="Pu L.-L."/>
            <person name="Puazo M."/>
            <person name="Qin X."/>
            <person name="Quiroz J.B."/>
            <person name="Reese J."/>
            <person name="Richards S."/>
            <person name="Rives C.M."/>
            <person name="Robberts R."/>
            <person name="Ruiz S.J."/>
            <person name="Ruiz M.J."/>
            <person name="Santibanez J."/>
            <person name="Schneider B.W."/>
            <person name="Sisson I."/>
            <person name="Smith M."/>
            <person name="Sodergren E."/>
            <person name="Song X.-Z."/>
            <person name="Song B.B."/>
            <person name="Summersgill H."/>
            <person name="Thelus R."/>
            <person name="Thornton R.D."/>
            <person name="Trejos Z.Y."/>
            <person name="Usmani K."/>
            <person name="Vattathil S."/>
            <person name="Villasana D."/>
            <person name="Walker D.L."/>
            <person name="Wang S."/>
            <person name="Wang K."/>
            <person name="White C.S."/>
            <person name="Williams A.C."/>
            <person name="Williamson J."/>
            <person name="Wilson K."/>
            <person name="Woghiren I.O."/>
            <person name="Woodworth J.R."/>
            <person name="Worley K.C."/>
            <person name="Wright R.A."/>
            <person name="Wu W."/>
            <person name="Young L."/>
            <person name="Zhang L."/>
            <person name="Zhang J."/>
            <person name="Zhu Y."/>
            <person name="Muzny D.M."/>
            <person name="Weinstock G."/>
            <person name="Gibbs R.A."/>
        </authorList>
    </citation>
    <scope>NUCLEOTIDE SEQUENCE [LARGE SCALE GENOMIC DNA]</scope>
    <source>
        <strain evidence="7">LSR1</strain>
    </source>
</reference>
<feature type="domain" description="Glucose-methanol-choline oxidoreductase N-terminal" evidence="4">
    <location>
        <begin position="131"/>
        <end position="154"/>
    </location>
</feature>
<comment type="similarity">
    <text evidence="1 3">Belongs to the GMC oxidoreductase family.</text>
</comment>
<keyword evidence="2 3" id="KW-0274">FAD</keyword>
<dbReference type="PIRSF" id="PIRSF000137">
    <property type="entry name" value="Alcohol_oxidase"/>
    <property type="match status" value="1"/>
</dbReference>
<protein>
    <recommendedName>
        <fullName evidence="4 5">Glucose-methanol-choline oxidoreductase N-terminal domain-containing protein</fullName>
    </recommendedName>
</protein>
<evidence type="ECO:0000256" key="3">
    <source>
        <dbReference type="RuleBase" id="RU003968"/>
    </source>
</evidence>
<dbReference type="GO" id="GO:0016614">
    <property type="term" value="F:oxidoreductase activity, acting on CH-OH group of donors"/>
    <property type="evidence" value="ECO:0007669"/>
    <property type="project" value="InterPro"/>
</dbReference>
<feature type="binding site" evidence="2">
    <location>
        <position position="270"/>
    </location>
    <ligand>
        <name>FAD</name>
        <dbReference type="ChEBI" id="CHEBI:57692"/>
    </ligand>
</feature>